<feature type="signal peptide" evidence="9">
    <location>
        <begin position="1"/>
        <end position="24"/>
    </location>
</feature>
<organism evidence="11 12">
    <name type="scientific">Candidatus Accumulibacter proximus</name>
    <dbReference type="NCBI Taxonomy" id="2954385"/>
    <lineage>
        <taxon>Bacteria</taxon>
        <taxon>Pseudomonadati</taxon>
        <taxon>Pseudomonadota</taxon>
        <taxon>Betaproteobacteria</taxon>
        <taxon>Candidatus Accumulibacter</taxon>
    </lineage>
</organism>
<keyword evidence="8" id="KW-1133">Transmembrane helix</keyword>
<evidence type="ECO:0000313" key="11">
    <source>
        <dbReference type="EMBL" id="MBK7675732.1"/>
    </source>
</evidence>
<evidence type="ECO:0000256" key="7">
    <source>
        <dbReference type="SAM" id="MobiDB-lite"/>
    </source>
</evidence>
<feature type="chain" id="PRO_5037129897" evidence="9">
    <location>
        <begin position="25"/>
        <end position="392"/>
    </location>
</feature>
<dbReference type="GO" id="GO:0051603">
    <property type="term" value="P:proteolysis involved in protein catabolic process"/>
    <property type="evidence" value="ECO:0007669"/>
    <property type="project" value="TreeGrafter"/>
</dbReference>
<dbReference type="GO" id="GO:0046872">
    <property type="term" value="F:metal ion binding"/>
    <property type="evidence" value="ECO:0007669"/>
    <property type="project" value="UniProtKB-KW"/>
</dbReference>
<comment type="cofactor">
    <cofactor evidence="6">
        <name>Zn(2+)</name>
        <dbReference type="ChEBI" id="CHEBI:29105"/>
    </cofactor>
    <text evidence="6">Binds 1 zinc ion per subunit.</text>
</comment>
<dbReference type="CDD" id="cd07331">
    <property type="entry name" value="M48C_Oma1_like"/>
    <property type="match status" value="1"/>
</dbReference>
<dbReference type="GO" id="GO:0016020">
    <property type="term" value="C:membrane"/>
    <property type="evidence" value="ECO:0007669"/>
    <property type="project" value="TreeGrafter"/>
</dbReference>
<keyword evidence="3 6" id="KW-0378">Hydrolase</keyword>
<comment type="caution">
    <text evidence="11">The sequence shown here is derived from an EMBL/GenBank/DDBJ whole genome shotgun (WGS) entry which is preliminary data.</text>
</comment>
<dbReference type="PANTHER" id="PTHR22726:SF24">
    <property type="entry name" value="M48 FAMILY METALLOPEPTIDASE"/>
    <property type="match status" value="1"/>
</dbReference>
<evidence type="ECO:0000313" key="12">
    <source>
        <dbReference type="Proteomes" id="UP000697998"/>
    </source>
</evidence>
<reference evidence="11 12" key="1">
    <citation type="submission" date="2020-10" db="EMBL/GenBank/DDBJ databases">
        <title>Connecting structure to function with the recovery of over 1000 high-quality activated sludge metagenome-assembled genomes encoding full-length rRNA genes using long-read sequencing.</title>
        <authorList>
            <person name="Singleton C.M."/>
            <person name="Petriglieri F."/>
            <person name="Kristensen J.M."/>
            <person name="Kirkegaard R.H."/>
            <person name="Michaelsen T.Y."/>
            <person name="Andersen M.H."/>
            <person name="Karst S.M."/>
            <person name="Dueholm M.S."/>
            <person name="Nielsen P.H."/>
            <person name="Albertsen M."/>
        </authorList>
    </citation>
    <scope>NUCLEOTIDE SEQUENCE [LARGE SCALE GENOMIC DNA]</scope>
    <source>
        <strain evidence="11">EsbW_18-Q3-R4-48_BATAC.285</strain>
    </source>
</reference>
<evidence type="ECO:0000256" key="9">
    <source>
        <dbReference type="SAM" id="SignalP"/>
    </source>
</evidence>
<feature type="region of interest" description="Disordered" evidence="7">
    <location>
        <begin position="333"/>
        <end position="364"/>
    </location>
</feature>
<dbReference type="EMBL" id="JADJMH010000013">
    <property type="protein sequence ID" value="MBK7675732.1"/>
    <property type="molecule type" value="Genomic_DNA"/>
</dbReference>
<dbReference type="AlphaFoldDB" id="A0A935PZW0"/>
<feature type="transmembrane region" description="Helical" evidence="8">
    <location>
        <begin position="156"/>
        <end position="184"/>
    </location>
</feature>
<evidence type="ECO:0000256" key="4">
    <source>
        <dbReference type="ARBA" id="ARBA00022833"/>
    </source>
</evidence>
<evidence type="ECO:0000259" key="10">
    <source>
        <dbReference type="Pfam" id="PF01435"/>
    </source>
</evidence>
<dbReference type="Proteomes" id="UP000697998">
    <property type="component" value="Unassembled WGS sequence"/>
</dbReference>
<comment type="similarity">
    <text evidence="6">Belongs to the peptidase M48 family.</text>
</comment>
<evidence type="ECO:0000256" key="1">
    <source>
        <dbReference type="ARBA" id="ARBA00022670"/>
    </source>
</evidence>
<dbReference type="PANTHER" id="PTHR22726">
    <property type="entry name" value="METALLOENDOPEPTIDASE OMA1"/>
    <property type="match status" value="1"/>
</dbReference>
<dbReference type="InterPro" id="IPR011990">
    <property type="entry name" value="TPR-like_helical_dom_sf"/>
</dbReference>
<keyword evidence="8" id="KW-0472">Membrane</keyword>
<evidence type="ECO:0000256" key="2">
    <source>
        <dbReference type="ARBA" id="ARBA00022723"/>
    </source>
</evidence>
<dbReference type="Gene3D" id="3.30.2010.10">
    <property type="entry name" value="Metalloproteases ('zincins'), catalytic domain"/>
    <property type="match status" value="1"/>
</dbReference>
<keyword evidence="1 6" id="KW-0645">Protease</keyword>
<dbReference type="Pfam" id="PF01435">
    <property type="entry name" value="Peptidase_M48"/>
    <property type="match status" value="1"/>
</dbReference>
<evidence type="ECO:0000256" key="8">
    <source>
        <dbReference type="SAM" id="Phobius"/>
    </source>
</evidence>
<keyword evidence="8" id="KW-0812">Transmembrane</keyword>
<evidence type="ECO:0000256" key="6">
    <source>
        <dbReference type="RuleBase" id="RU003983"/>
    </source>
</evidence>
<dbReference type="InterPro" id="IPR001915">
    <property type="entry name" value="Peptidase_M48"/>
</dbReference>
<name>A0A935PZW0_9PROT</name>
<keyword evidence="5 6" id="KW-0482">Metalloprotease</keyword>
<feature type="domain" description="Peptidase M48" evidence="10">
    <location>
        <begin position="66"/>
        <end position="254"/>
    </location>
</feature>
<dbReference type="InterPro" id="IPR051156">
    <property type="entry name" value="Mito/Outer_Membr_Metalloprot"/>
</dbReference>
<evidence type="ECO:0000256" key="3">
    <source>
        <dbReference type="ARBA" id="ARBA00022801"/>
    </source>
</evidence>
<gene>
    <name evidence="11" type="ORF">IPJ27_13780</name>
</gene>
<sequence length="392" mass="42960">MRRRDFITGCTCCGLMASASHLLAAGQGPLPARLERPDPSSDEGGLWALLSREEARLKKSRFLVRDAALNSYVSGVACRLAGDHCPDTRVYVVRSPYFNAAMAPNGMMQVWTGLLLRMDNEAQLAAVLGHEIGHYVARHGVEQLRDAKSRSALGQFLGLAFGAAGVGAAGSIAQLALLAGMFAYSREHEREADRIGQELMAVGGYPPIEAARVWAQLVAELKAETEWSGDAGGRSIFLASHPDPEERSQAMAQRAAEMSGNEGEAGRAALARQLRGHRRQWLEDELKRRKSGETIALFERLTRNSDDGETHFFLGEAYRLRAAEGDGRRALSEYAEAESRPDCPPEIFRSRGMLQRQAGDEPAARASFERYLLLRPDAEDSEMIRGYLQEGG</sequence>
<dbReference type="SUPFAM" id="SSF48452">
    <property type="entry name" value="TPR-like"/>
    <property type="match status" value="1"/>
</dbReference>
<feature type="compositionally biased region" description="Basic and acidic residues" evidence="7">
    <location>
        <begin position="333"/>
        <end position="343"/>
    </location>
</feature>
<keyword evidence="9" id="KW-0732">Signal</keyword>
<evidence type="ECO:0000256" key="5">
    <source>
        <dbReference type="ARBA" id="ARBA00023049"/>
    </source>
</evidence>
<dbReference type="GO" id="GO:0004222">
    <property type="term" value="F:metalloendopeptidase activity"/>
    <property type="evidence" value="ECO:0007669"/>
    <property type="project" value="InterPro"/>
</dbReference>
<keyword evidence="4 6" id="KW-0862">Zinc</keyword>
<dbReference type="Gene3D" id="1.25.40.10">
    <property type="entry name" value="Tetratricopeptide repeat domain"/>
    <property type="match status" value="1"/>
</dbReference>
<protein>
    <submittedName>
        <fullName evidence="11">M48 family metalloprotease</fullName>
    </submittedName>
</protein>
<proteinExistence type="inferred from homology"/>
<accession>A0A935PZW0</accession>
<keyword evidence="2" id="KW-0479">Metal-binding</keyword>